<evidence type="ECO:0000256" key="1">
    <source>
        <dbReference type="SAM" id="MobiDB-lite"/>
    </source>
</evidence>
<dbReference type="Proteomes" id="UP000770717">
    <property type="component" value="Unassembled WGS sequence"/>
</dbReference>
<dbReference type="EMBL" id="WNTK01003237">
    <property type="protein sequence ID" value="KAG9465268.1"/>
    <property type="molecule type" value="Genomic_DNA"/>
</dbReference>
<organism evidence="2 3">
    <name type="scientific">Eleutherodactylus coqui</name>
    <name type="common">Puerto Rican coqui</name>
    <dbReference type="NCBI Taxonomy" id="57060"/>
    <lineage>
        <taxon>Eukaryota</taxon>
        <taxon>Metazoa</taxon>
        <taxon>Chordata</taxon>
        <taxon>Craniata</taxon>
        <taxon>Vertebrata</taxon>
        <taxon>Euteleostomi</taxon>
        <taxon>Amphibia</taxon>
        <taxon>Batrachia</taxon>
        <taxon>Anura</taxon>
        <taxon>Neobatrachia</taxon>
        <taxon>Hyloidea</taxon>
        <taxon>Eleutherodactylidae</taxon>
        <taxon>Eleutherodactylinae</taxon>
        <taxon>Eleutherodactylus</taxon>
        <taxon>Eleutherodactylus</taxon>
    </lineage>
</organism>
<proteinExistence type="predicted"/>
<feature type="region of interest" description="Disordered" evidence="1">
    <location>
        <begin position="1"/>
        <end position="32"/>
    </location>
</feature>
<gene>
    <name evidence="2" type="ORF">GDO78_018586</name>
</gene>
<sequence length="82" mass="9045">MDCPKSTTDCTTLVGSSAEGSNPSALSGTHSGHNFSQAEVNVLDVTPRQALSMRLMRFRMLKWFFQSSFKDLSVSDVTSKHF</sequence>
<name>A0A8J6BQ52_ELECQ</name>
<reference evidence="2" key="1">
    <citation type="thesis" date="2020" institute="ProQuest LLC" country="789 East Eisenhower Parkway, Ann Arbor, MI, USA">
        <title>Comparative Genomics and Chromosome Evolution.</title>
        <authorList>
            <person name="Mudd A.B."/>
        </authorList>
    </citation>
    <scope>NUCLEOTIDE SEQUENCE</scope>
    <source>
        <strain evidence="2">HN-11 Male</strain>
        <tissue evidence="2">Kidney and liver</tissue>
    </source>
</reference>
<evidence type="ECO:0000313" key="3">
    <source>
        <dbReference type="Proteomes" id="UP000770717"/>
    </source>
</evidence>
<dbReference type="AlphaFoldDB" id="A0A8J6BQ52"/>
<accession>A0A8J6BQ52</accession>
<evidence type="ECO:0000313" key="2">
    <source>
        <dbReference type="EMBL" id="KAG9465268.1"/>
    </source>
</evidence>
<keyword evidence="3" id="KW-1185">Reference proteome</keyword>
<protein>
    <submittedName>
        <fullName evidence="2">Uncharacterized protein</fullName>
    </submittedName>
</protein>
<comment type="caution">
    <text evidence="2">The sequence shown here is derived from an EMBL/GenBank/DDBJ whole genome shotgun (WGS) entry which is preliminary data.</text>
</comment>